<evidence type="ECO:0008006" key="3">
    <source>
        <dbReference type="Google" id="ProtNLM"/>
    </source>
</evidence>
<comment type="caution">
    <text evidence="1">The sequence shown here is derived from an EMBL/GenBank/DDBJ whole genome shotgun (WGS) entry which is preliminary data.</text>
</comment>
<sequence>MRRKPHPIRNLFLVVAAALALVATVGAWRTFTVDGDEAVAQMDAPERDYLKRLGRLDRGMSREEVEAVLGPASSWTGLGADEEGAWLEVPGAPLARITVYIDHGAASRVRWMKMGHFTYRFDLPPRSELISED</sequence>
<evidence type="ECO:0000313" key="1">
    <source>
        <dbReference type="EMBL" id="MCK7592311.1"/>
    </source>
</evidence>
<gene>
    <name evidence="1" type="ORF">M0G41_01355</name>
</gene>
<dbReference type="RefSeq" id="WP_248204384.1">
    <property type="nucleotide sequence ID" value="NZ_JALNMH010000001.1"/>
</dbReference>
<dbReference type="EMBL" id="JALNMH010000001">
    <property type="protein sequence ID" value="MCK7592311.1"/>
    <property type="molecule type" value="Genomic_DNA"/>
</dbReference>
<reference evidence="1" key="1">
    <citation type="submission" date="2022-04" db="EMBL/GenBank/DDBJ databases">
        <title>Lysobacter sp. CAU 1642 isolated from sea sand.</title>
        <authorList>
            <person name="Kim W."/>
        </authorList>
    </citation>
    <scope>NUCLEOTIDE SEQUENCE</scope>
    <source>
        <strain evidence="1">CAU 1642</strain>
    </source>
</reference>
<protein>
    <recommendedName>
        <fullName evidence="3">SmpA / OmlA family protein</fullName>
    </recommendedName>
</protein>
<name>A0ABT0GCP7_9GAMM</name>
<accession>A0ABT0GCP7</accession>
<evidence type="ECO:0000313" key="2">
    <source>
        <dbReference type="Proteomes" id="UP001431449"/>
    </source>
</evidence>
<proteinExistence type="predicted"/>
<keyword evidence="2" id="KW-1185">Reference proteome</keyword>
<organism evidence="1 2">
    <name type="scientific">Pseudomarimonas salicorniae</name>
    <dbReference type="NCBI Taxonomy" id="2933270"/>
    <lineage>
        <taxon>Bacteria</taxon>
        <taxon>Pseudomonadati</taxon>
        <taxon>Pseudomonadota</taxon>
        <taxon>Gammaproteobacteria</taxon>
        <taxon>Lysobacterales</taxon>
        <taxon>Lysobacteraceae</taxon>
        <taxon>Pseudomarimonas</taxon>
    </lineage>
</organism>
<dbReference type="Proteomes" id="UP001431449">
    <property type="component" value="Unassembled WGS sequence"/>
</dbReference>